<protein>
    <recommendedName>
        <fullName evidence="3">Serine-threonine/tyrosine-protein kinase catalytic domain-containing protein</fullName>
    </recommendedName>
</protein>
<keyword evidence="1" id="KW-0175">Coiled coil</keyword>
<dbReference type="GO" id="GO:0007166">
    <property type="term" value="P:cell surface receptor signaling pathway"/>
    <property type="evidence" value="ECO:0007669"/>
    <property type="project" value="InterPro"/>
</dbReference>
<evidence type="ECO:0000256" key="2">
    <source>
        <dbReference type="SAM" id="MobiDB-lite"/>
    </source>
</evidence>
<dbReference type="InterPro" id="IPR036537">
    <property type="entry name" value="Adaptor_Cbl_N_dom_sf"/>
</dbReference>
<dbReference type="CDD" id="cd21037">
    <property type="entry name" value="MLKL_NTD"/>
    <property type="match status" value="1"/>
</dbReference>
<gene>
    <name evidence="4" type="ORF">ONZ51_g8498</name>
</gene>
<proteinExistence type="predicted"/>
<dbReference type="InterPro" id="IPR011009">
    <property type="entry name" value="Kinase-like_dom_sf"/>
</dbReference>
<evidence type="ECO:0000313" key="4">
    <source>
        <dbReference type="EMBL" id="KAJ8472475.1"/>
    </source>
</evidence>
<evidence type="ECO:0000256" key="1">
    <source>
        <dbReference type="SAM" id="Coils"/>
    </source>
</evidence>
<name>A0AAD7TN58_9APHY</name>
<feature type="compositionally biased region" description="Basic residues" evidence="2">
    <location>
        <begin position="470"/>
        <end position="484"/>
    </location>
</feature>
<evidence type="ECO:0000313" key="5">
    <source>
        <dbReference type="Proteomes" id="UP001215151"/>
    </source>
</evidence>
<evidence type="ECO:0000259" key="3">
    <source>
        <dbReference type="Pfam" id="PF07714"/>
    </source>
</evidence>
<dbReference type="SUPFAM" id="SSF56112">
    <property type="entry name" value="Protein kinase-like (PK-like)"/>
    <property type="match status" value="1"/>
</dbReference>
<dbReference type="Proteomes" id="UP001215151">
    <property type="component" value="Unassembled WGS sequence"/>
</dbReference>
<feature type="region of interest" description="Disordered" evidence="2">
    <location>
        <begin position="703"/>
        <end position="748"/>
    </location>
</feature>
<sequence>MEHTLSVLRGAKDIAGTLPIPYVDTAVGVALNIIQLAKEVKDAKDECKALAERAAKYTRDIYEQLKTYEKALDGQSDTMPLEELLSTLQQIEAKMARYAGKSEKSTKSGKVFRTIKIIWQRHRIIREISKLTKQLDDAVNLFNTQTLMELEKQAKNSERANAAIIAIGQANQNMLISLVEADKYQIRVQQVELQEELDRSELAEDARMVTTAEASSSVTQAVTWYRGTLRKDGCARAVLVKRYQKKEEDFTTEVAHAKKAWHPNILQFLGYCPDTEAPFLVYNLACHVGSFEAMSRAIRGVKKFMWVIDATKQILEGLHHLATKSADIKWTPDSEIDPITGGSDLIVTSDMRVLLDTIRMDKIARTHVRQIKKEPLADVPPWKRRSALCALWRQFSSFVDFERDASVVWTTRRIACPGECFLWSTKEILEGLCYEEQLQYRTLSTRFAPAWLFPFSVDLGDKQTNTPSKGKSRRGQRKKQRPAKHQVETVEVVYEVPCGDLLCDAPPDYVARETWRRHTVCGLDHGWCLQTATTVRAIGDCSGWFINQGVRLRDLPLDPADMAIATGLRFTTQTYLVDMFDKCGTKKPPSTLYFYERVHDYPRATLDVDARLEWPWSYWSTDPQDRLEIERLQDAHRSRAHSIAFVGLTQEGTFRWMQIVEDCLMHIDVRVEVEHCRYTPDECLVLEEIQEAAIAEDEHIQSRDRWSVEDESDAASDLSDVWEEEDIQVGSRAPNHEGWVDDDDEKEPIDEESVADGLFWLRVGKEPGRPYTIDELEERLKDEEKKRSSQVHHKHIHQRPKAFLSHGRRVPVVVS</sequence>
<comment type="caution">
    <text evidence="4">The sequence shown here is derived from an EMBL/GenBank/DDBJ whole genome shotgun (WGS) entry which is preliminary data.</text>
</comment>
<reference evidence="4" key="1">
    <citation type="submission" date="2022-11" db="EMBL/GenBank/DDBJ databases">
        <title>Genome Sequence of Cubamyces cubensis.</title>
        <authorList>
            <person name="Buettner E."/>
        </authorList>
    </citation>
    <scope>NUCLEOTIDE SEQUENCE</scope>
    <source>
        <strain evidence="4">MPL-01</strain>
    </source>
</reference>
<feature type="region of interest" description="Disordered" evidence="2">
    <location>
        <begin position="462"/>
        <end position="485"/>
    </location>
</feature>
<feature type="coiled-coil region" evidence="1">
    <location>
        <begin position="33"/>
        <end position="101"/>
    </location>
</feature>
<keyword evidence="5" id="KW-1185">Reference proteome</keyword>
<feature type="compositionally biased region" description="Basic residues" evidence="2">
    <location>
        <begin position="788"/>
        <end position="800"/>
    </location>
</feature>
<dbReference type="Gene3D" id="1.20.930.20">
    <property type="entry name" value="Adaptor protein Cbl, N-terminal domain"/>
    <property type="match status" value="1"/>
</dbReference>
<feature type="region of interest" description="Disordered" evidence="2">
    <location>
        <begin position="780"/>
        <end position="800"/>
    </location>
</feature>
<dbReference type="InterPro" id="IPR059179">
    <property type="entry name" value="MLKL-like_MCAfunc"/>
</dbReference>
<dbReference type="InterPro" id="IPR001245">
    <property type="entry name" value="Ser-Thr/Tyr_kinase_cat_dom"/>
</dbReference>
<dbReference type="GO" id="GO:0004672">
    <property type="term" value="F:protein kinase activity"/>
    <property type="evidence" value="ECO:0007669"/>
    <property type="project" value="InterPro"/>
</dbReference>
<feature type="compositionally biased region" description="Acidic residues" evidence="2">
    <location>
        <begin position="709"/>
        <end position="727"/>
    </location>
</feature>
<dbReference type="AlphaFoldDB" id="A0AAD7TN58"/>
<dbReference type="Gene3D" id="1.10.510.10">
    <property type="entry name" value="Transferase(Phosphotransferase) domain 1"/>
    <property type="match status" value="1"/>
</dbReference>
<feature type="domain" description="Serine-threonine/tyrosine-protein kinase catalytic" evidence="3">
    <location>
        <begin position="225"/>
        <end position="324"/>
    </location>
</feature>
<dbReference type="EMBL" id="JAPEVG010000258">
    <property type="protein sequence ID" value="KAJ8472475.1"/>
    <property type="molecule type" value="Genomic_DNA"/>
</dbReference>
<organism evidence="4 5">
    <name type="scientific">Trametes cubensis</name>
    <dbReference type="NCBI Taxonomy" id="1111947"/>
    <lineage>
        <taxon>Eukaryota</taxon>
        <taxon>Fungi</taxon>
        <taxon>Dikarya</taxon>
        <taxon>Basidiomycota</taxon>
        <taxon>Agaricomycotina</taxon>
        <taxon>Agaricomycetes</taxon>
        <taxon>Polyporales</taxon>
        <taxon>Polyporaceae</taxon>
        <taxon>Trametes</taxon>
    </lineage>
</organism>
<accession>A0AAD7TN58</accession>
<dbReference type="Pfam" id="PF07714">
    <property type="entry name" value="PK_Tyr_Ser-Thr"/>
    <property type="match status" value="1"/>
</dbReference>